<accession>A0AAJ1QEZ8</accession>
<dbReference type="InterPro" id="IPR038729">
    <property type="entry name" value="Rad50/SbcC_AAA"/>
</dbReference>
<dbReference type="EMBL" id="JACAGJ010000004">
    <property type="protein sequence ID" value="MDM1072826.1"/>
    <property type="molecule type" value="Genomic_DNA"/>
</dbReference>
<reference evidence="3" key="2">
    <citation type="journal article" date="2022" name="Sci. Total Environ.">
        <title>Prevalence, transmission, and molecular epidemiology of tet(X)-positive bacteria among humans, animals, and environmental niches in China: An epidemiological, and genomic-based study.</title>
        <authorList>
            <person name="Dong N."/>
            <person name="Zeng Y."/>
            <person name="Cai C."/>
            <person name="Sun C."/>
            <person name="Lu J."/>
            <person name="Liu C."/>
            <person name="Zhou H."/>
            <person name="Sun Q."/>
            <person name="Shu L."/>
            <person name="Wang H."/>
            <person name="Wang Y."/>
            <person name="Wang S."/>
            <person name="Wu C."/>
            <person name="Chan E.W."/>
            <person name="Chen G."/>
            <person name="Shen Z."/>
            <person name="Chen S."/>
            <person name="Zhang R."/>
        </authorList>
    </citation>
    <scope>NUCLEOTIDE SEQUENCE</scope>
    <source>
        <strain evidence="3">R655-4</strain>
    </source>
</reference>
<protein>
    <submittedName>
        <fullName evidence="3">SMC family ATPase</fullName>
    </submittedName>
</protein>
<feature type="coiled-coil region" evidence="1">
    <location>
        <begin position="373"/>
        <end position="483"/>
    </location>
</feature>
<organism evidence="3 4">
    <name type="scientific">Empedobacter brevis</name>
    <dbReference type="NCBI Taxonomy" id="247"/>
    <lineage>
        <taxon>Bacteria</taxon>
        <taxon>Pseudomonadati</taxon>
        <taxon>Bacteroidota</taxon>
        <taxon>Flavobacteriia</taxon>
        <taxon>Flavobacteriales</taxon>
        <taxon>Weeksellaceae</taxon>
        <taxon>Empedobacter</taxon>
    </lineage>
</organism>
<evidence type="ECO:0000313" key="3">
    <source>
        <dbReference type="EMBL" id="MDM1072826.1"/>
    </source>
</evidence>
<proteinExistence type="predicted"/>
<evidence type="ECO:0000256" key="1">
    <source>
        <dbReference type="SAM" id="Coils"/>
    </source>
</evidence>
<name>A0AAJ1QEZ8_9FLAO</name>
<feature type="coiled-coil region" evidence="1">
    <location>
        <begin position="703"/>
        <end position="730"/>
    </location>
</feature>
<reference evidence="3" key="1">
    <citation type="submission" date="2020-06" db="EMBL/GenBank/DDBJ databases">
        <authorList>
            <person name="Dong N."/>
        </authorList>
    </citation>
    <scope>NUCLEOTIDE SEQUENCE</scope>
    <source>
        <strain evidence="3">R655-4</strain>
    </source>
</reference>
<dbReference type="InterPro" id="IPR027417">
    <property type="entry name" value="P-loop_NTPase"/>
</dbReference>
<gene>
    <name evidence="3" type="ORF">HX001_10005</name>
</gene>
<feature type="domain" description="Rad50/SbcC-type AAA" evidence="2">
    <location>
        <begin position="5"/>
        <end position="250"/>
    </location>
</feature>
<dbReference type="Pfam" id="PF13476">
    <property type="entry name" value="AAA_23"/>
    <property type="match status" value="1"/>
</dbReference>
<dbReference type="RefSeq" id="WP_286493415.1">
    <property type="nucleotide sequence ID" value="NZ_JACAGJ010000004.1"/>
</dbReference>
<feature type="coiled-coil region" evidence="1">
    <location>
        <begin position="305"/>
        <end position="339"/>
    </location>
</feature>
<evidence type="ECO:0000313" key="4">
    <source>
        <dbReference type="Proteomes" id="UP001170959"/>
    </source>
</evidence>
<dbReference type="PANTHER" id="PTHR32114:SF2">
    <property type="entry name" value="ABC TRANSPORTER ABCH.3"/>
    <property type="match status" value="1"/>
</dbReference>
<dbReference type="AlphaFoldDB" id="A0AAJ1QEZ8"/>
<sequence length="1011" mass="117797">MIPVKLTIEGLYSYQERQTIDFTDLTSAGLFGIFGNVGSGKSSILEAITFALYGNSDRLGATNFAYNMMNLKSNKLFIEFEFLNAEEQLFKITREYKRNGKNFEKIVNSGVVLYRFENDWIPQESSDVEPILGLSSENFRRTIIIPQGQFKEFIELKPTARTQMMKEIFGLHRYDLQDKVAVLNTQNLTNLNQLQGKLSGFEEVSEEKIKQLEEELAQHMNITNQIQDEYNQINESFQRLKALKTDFEHLKQKKIEFEKVSVQKIEMDRQKAEVERYELIFNGFHRLLENQAKLENQINGKTTSLDVQYKQLTLLENQMQEVSNQIERLKNAYEALPTKRKEEADLELILQILTFSHEIEQLKERTFKGLKKVEEVQENEQKIEDSIKSLEKEITILSQSKIDSQTLIEVGNWFVYSQNLNQLIQKQQTKILEQQNQINVLNDQLKENEIEISTFENRFNAAFDVLKSTRQSLEKQKTDLELQQKLAQYTHNLHDGEACPLCGAFEHPNIVEVDDVTSNINAINEELKEVEEKARLLQKNQYEVQKVIDQKQFIEKQNEHEIQVLNELKIQVKEQLNLFVWKDFEAENFELFEEKKNQTISLEQTISNKNKEIVTYRESLVKERQDLDKYKKALEKFKLEEMEKASQIKQNQLNLKVLNFEEYQKETTESVQQKLIDLNAHNSKIEQDYIRLTESLNKLTPAFASQKTTIESIEKQINELNDELKQNQIEIEHGLTHHQIQSTEEVQQVLNQQLNVMQIRKELDDFRVLFETLKSSIKELEQKLNKVSFDEIVFQKQEEKLVVVIQQLKEATEAATKTKTEIERLAKSFAEKKELLLELDKLQKRATNLQTMRNLFNSAGFVQYVSSIYLKQLCDNANVRFHRMTRNQLSLQINENNEFEIVDYLNEGKSRSVKTLSGGQAFQVSLSLALALAESVQTNAKSEKNFFFIDEGFGTQDADAVNIVFETLMGLQKENRIVGIISHVDELKDRIPVALQVTKDEEKGSLIEVIS</sequence>
<dbReference type="Pfam" id="PF13558">
    <property type="entry name" value="SbcC_Walker_B"/>
    <property type="match status" value="1"/>
</dbReference>
<keyword evidence="1" id="KW-0175">Coiled coil</keyword>
<feature type="coiled-coil region" evidence="1">
    <location>
        <begin position="202"/>
        <end position="260"/>
    </location>
</feature>
<dbReference type="PANTHER" id="PTHR32114">
    <property type="entry name" value="ABC TRANSPORTER ABCH.3"/>
    <property type="match status" value="1"/>
</dbReference>
<dbReference type="GO" id="GO:0016887">
    <property type="term" value="F:ATP hydrolysis activity"/>
    <property type="evidence" value="ECO:0007669"/>
    <property type="project" value="InterPro"/>
</dbReference>
<dbReference type="Proteomes" id="UP001170959">
    <property type="component" value="Unassembled WGS sequence"/>
</dbReference>
<comment type="caution">
    <text evidence="3">The sequence shown here is derived from an EMBL/GenBank/DDBJ whole genome shotgun (WGS) entry which is preliminary data.</text>
</comment>
<dbReference type="GO" id="GO:0006302">
    <property type="term" value="P:double-strand break repair"/>
    <property type="evidence" value="ECO:0007669"/>
    <property type="project" value="InterPro"/>
</dbReference>
<dbReference type="SUPFAM" id="SSF52540">
    <property type="entry name" value="P-loop containing nucleoside triphosphate hydrolases"/>
    <property type="match status" value="1"/>
</dbReference>
<feature type="coiled-coil region" evidence="1">
    <location>
        <begin position="763"/>
        <end position="852"/>
    </location>
</feature>
<feature type="coiled-coil region" evidence="1">
    <location>
        <begin position="513"/>
        <end position="540"/>
    </location>
</feature>
<dbReference type="Gene3D" id="3.40.50.300">
    <property type="entry name" value="P-loop containing nucleotide triphosphate hydrolases"/>
    <property type="match status" value="2"/>
</dbReference>
<evidence type="ECO:0000259" key="2">
    <source>
        <dbReference type="Pfam" id="PF13476"/>
    </source>
</evidence>